<dbReference type="EMBL" id="EQ973778">
    <property type="protein sequence ID" value="EEF49580.1"/>
    <property type="molecule type" value="Genomic_DNA"/>
</dbReference>
<comment type="subcellular location">
    <subcellularLocation>
        <location evidence="1">Nucleus</location>
    </subcellularLocation>
</comment>
<evidence type="ECO:0000313" key="7">
    <source>
        <dbReference type="Proteomes" id="UP000008311"/>
    </source>
</evidence>
<evidence type="ECO:0000259" key="4">
    <source>
        <dbReference type="Pfam" id="PF01191"/>
    </source>
</evidence>
<dbReference type="eggNOG" id="KOG3218">
    <property type="taxonomic scope" value="Eukaryota"/>
</dbReference>
<dbReference type="FunFam" id="3.90.940.20:FF:000001">
    <property type="entry name" value="DNA-directed RNA polymerases I, II, and III subunit RPABC1"/>
    <property type="match status" value="1"/>
</dbReference>
<dbReference type="Gene3D" id="3.40.1340.10">
    <property type="entry name" value="RNA polymerase, Rpb5, N-terminal domain"/>
    <property type="match status" value="1"/>
</dbReference>
<dbReference type="InterPro" id="IPR000783">
    <property type="entry name" value="RNA_pol_subH/Rpb5_C"/>
</dbReference>
<dbReference type="GO" id="GO:0055029">
    <property type="term" value="C:nuclear DNA-directed RNA polymerase complex"/>
    <property type="evidence" value="ECO:0007669"/>
    <property type="project" value="UniProtKB-ARBA"/>
</dbReference>
<proteinExistence type="inferred from homology"/>
<reference evidence="7" key="1">
    <citation type="journal article" date="2010" name="Nat. Biotechnol.">
        <title>Draft genome sequence of the oilseed species Ricinus communis.</title>
        <authorList>
            <person name="Chan A.P."/>
            <person name="Crabtree J."/>
            <person name="Zhao Q."/>
            <person name="Lorenzi H."/>
            <person name="Orvis J."/>
            <person name="Puiu D."/>
            <person name="Melake-Berhan A."/>
            <person name="Jones K.M."/>
            <person name="Redman J."/>
            <person name="Chen G."/>
            <person name="Cahoon E.B."/>
            <person name="Gedil M."/>
            <person name="Stanke M."/>
            <person name="Haas B.J."/>
            <person name="Wortman J.R."/>
            <person name="Fraser-Liggett C.M."/>
            <person name="Ravel J."/>
            <person name="Rabinowicz P.D."/>
        </authorList>
    </citation>
    <scope>NUCLEOTIDE SEQUENCE [LARGE SCALE GENOMIC DNA]</scope>
    <source>
        <strain evidence="7">cv. Hale</strain>
    </source>
</reference>
<dbReference type="InterPro" id="IPR014381">
    <property type="entry name" value="Arch_Rpo5/euc_Rpb5"/>
</dbReference>
<protein>
    <submittedName>
        <fullName evidence="6">DNA-directed RNA polymerase II, putative</fullName>
    </submittedName>
</protein>
<dbReference type="InterPro" id="IPR035913">
    <property type="entry name" value="RPB5-like_sf"/>
</dbReference>
<sequence>MATGADYLCLNGGGGGGGGGGDDRRGRVECLTKFVEQASLESQRYYLSRKTVMEMLRDRGYDVADSELTGSFTEFLSEFGDNPDILKLRISASLHSHPDKKMVVVFMGTEEIKLANIRGLLCQIKNKESLNGLILILQSKMNHYARKELGQFPSKVEIFHISDLLVNITKHVLKPRHEVLTAEQKQQLLNKFSSEDKQLPRMLVTDAISRYYGFEKGQVVKITYSGGLVDSLVTYRCVT</sequence>
<dbReference type="SUPFAM" id="SSF55287">
    <property type="entry name" value="RPB5-like RNA polymerase subunit"/>
    <property type="match status" value="1"/>
</dbReference>
<keyword evidence="6" id="KW-0804">Transcription</keyword>
<dbReference type="PANTHER" id="PTHR10535">
    <property type="entry name" value="DNA-DIRECTED RNA POLYMERASES I, II, AND III SUBUNIT RPABC1"/>
    <property type="match status" value="1"/>
</dbReference>
<keyword evidence="7" id="KW-1185">Reference proteome</keyword>
<gene>
    <name evidence="6" type="ORF">RCOM_1452980</name>
</gene>
<feature type="domain" description="RNA polymerase subunit H/Rpb5 C-terminal" evidence="4">
    <location>
        <begin position="166"/>
        <end position="238"/>
    </location>
</feature>
<dbReference type="GO" id="GO:0003677">
    <property type="term" value="F:DNA binding"/>
    <property type="evidence" value="ECO:0007669"/>
    <property type="project" value="InterPro"/>
</dbReference>
<dbReference type="GO" id="GO:0003899">
    <property type="term" value="F:DNA-directed RNA polymerase activity"/>
    <property type="evidence" value="ECO:0007669"/>
    <property type="project" value="InterPro"/>
</dbReference>
<feature type="domain" description="RNA polymerase Rpb5 N-terminal" evidence="5">
    <location>
        <begin position="41"/>
        <end position="122"/>
    </location>
</feature>
<dbReference type="PANTHER" id="PTHR10535:SF12">
    <property type="entry name" value="DNA-DIRECTED RNA POLYMERASE V SUBUNIT 5C"/>
    <property type="match status" value="1"/>
</dbReference>
<dbReference type="GO" id="GO:0042797">
    <property type="term" value="P:tRNA transcription by RNA polymerase III"/>
    <property type="evidence" value="ECO:0000318"/>
    <property type="project" value="GO_Central"/>
</dbReference>
<evidence type="ECO:0000313" key="6">
    <source>
        <dbReference type="EMBL" id="EEF49580.1"/>
    </source>
</evidence>
<evidence type="ECO:0000256" key="2">
    <source>
        <dbReference type="ARBA" id="ARBA00023242"/>
    </source>
</evidence>
<dbReference type="Proteomes" id="UP000008311">
    <property type="component" value="Unassembled WGS sequence"/>
</dbReference>
<dbReference type="GO" id="GO:0006362">
    <property type="term" value="P:transcription elongation by RNA polymerase I"/>
    <property type="evidence" value="ECO:0000318"/>
    <property type="project" value="GO_Central"/>
</dbReference>
<evidence type="ECO:0000256" key="3">
    <source>
        <dbReference type="ARBA" id="ARBA00025765"/>
    </source>
</evidence>
<comment type="similarity">
    <text evidence="3">Belongs to the archaeal Rpo5/eukaryotic RPB5 RNA polymerase subunit family.</text>
</comment>
<dbReference type="AlphaFoldDB" id="B9RGC5"/>
<dbReference type="SUPFAM" id="SSF53036">
    <property type="entry name" value="Eukaryotic RPB5 N-terminal domain"/>
    <property type="match status" value="1"/>
</dbReference>
<dbReference type="STRING" id="3988.B9RGC5"/>
<dbReference type="Pfam" id="PF01191">
    <property type="entry name" value="RNA_pol_Rpb5_C"/>
    <property type="match status" value="1"/>
</dbReference>
<evidence type="ECO:0000259" key="5">
    <source>
        <dbReference type="Pfam" id="PF03871"/>
    </source>
</evidence>
<keyword evidence="2" id="KW-0539">Nucleus</keyword>
<organism evidence="6 7">
    <name type="scientific">Ricinus communis</name>
    <name type="common">Castor bean</name>
    <dbReference type="NCBI Taxonomy" id="3988"/>
    <lineage>
        <taxon>Eukaryota</taxon>
        <taxon>Viridiplantae</taxon>
        <taxon>Streptophyta</taxon>
        <taxon>Embryophyta</taxon>
        <taxon>Tracheophyta</taxon>
        <taxon>Spermatophyta</taxon>
        <taxon>Magnoliopsida</taxon>
        <taxon>eudicotyledons</taxon>
        <taxon>Gunneridae</taxon>
        <taxon>Pentapetalae</taxon>
        <taxon>rosids</taxon>
        <taxon>fabids</taxon>
        <taxon>Malpighiales</taxon>
        <taxon>Euphorbiaceae</taxon>
        <taxon>Acalyphoideae</taxon>
        <taxon>Acalypheae</taxon>
        <taxon>Ricinus</taxon>
    </lineage>
</organism>
<dbReference type="GO" id="GO:0006366">
    <property type="term" value="P:transcription by RNA polymerase II"/>
    <property type="evidence" value="ECO:0000318"/>
    <property type="project" value="GO_Central"/>
</dbReference>
<dbReference type="InParanoid" id="B9RGC5"/>
<dbReference type="PIRSF" id="PIRSF000747">
    <property type="entry name" value="RPB5"/>
    <property type="match status" value="1"/>
</dbReference>
<dbReference type="InterPro" id="IPR005571">
    <property type="entry name" value="RNA_pol_Rpb5_N"/>
</dbReference>
<keyword evidence="6" id="KW-0240">DNA-directed RNA polymerase</keyword>
<evidence type="ECO:0000256" key="1">
    <source>
        <dbReference type="ARBA" id="ARBA00004123"/>
    </source>
</evidence>
<name>B9RGC5_RICCO</name>
<dbReference type="InterPro" id="IPR036710">
    <property type="entry name" value="RNA_pol_Rpb5_N_sf"/>
</dbReference>
<dbReference type="Pfam" id="PF03871">
    <property type="entry name" value="RNA_pol_Rpb5_N"/>
    <property type="match status" value="1"/>
</dbReference>
<accession>B9RGC5</accession>
<dbReference type="Gene3D" id="3.90.940.20">
    <property type="entry name" value="RPB5-like RNA polymerase subunit"/>
    <property type="match status" value="1"/>
</dbReference>